<evidence type="ECO:0000313" key="12">
    <source>
        <dbReference type="EMBL" id="KAF1998506.1"/>
    </source>
</evidence>
<dbReference type="InterPro" id="IPR044888">
    <property type="entry name" value="Mediatior_Med7_sf"/>
</dbReference>
<comment type="similarity">
    <text evidence="2 10">Belongs to the Mediator complex subunit 7 family.</text>
</comment>
<feature type="region of interest" description="Disordered" evidence="11">
    <location>
        <begin position="94"/>
        <end position="116"/>
    </location>
</feature>
<comment type="function">
    <text evidence="9">Component of the Mediator complex, a coactivator involved in the regulated transcription of nearly all RNA polymerase II-dependent genes. Mediator functions as a bridge to convey information from gene-specific regulatory proteins to the basal RNA polymerase II transcription machinery. Mediator is recruited to promoters by direct interactions with regulatory proteins and serves as a scaffold for the assembly of a functional preinitiation complex with RNA polymerase II and the general transcription factors.</text>
</comment>
<dbReference type="InterPro" id="IPR009244">
    <property type="entry name" value="Mediatior_Med7"/>
</dbReference>
<dbReference type="PANTHER" id="PTHR21428:SF11">
    <property type="entry name" value="MEDIATOR OF RNA POLYMERASE II TRANSCRIPTION SUBUNIT 7"/>
    <property type="match status" value="1"/>
</dbReference>
<dbReference type="GO" id="GO:0070847">
    <property type="term" value="C:core mediator complex"/>
    <property type="evidence" value="ECO:0007669"/>
    <property type="project" value="TreeGrafter"/>
</dbReference>
<comment type="subcellular location">
    <subcellularLocation>
        <location evidence="1 10">Nucleus</location>
    </subcellularLocation>
</comment>
<feature type="region of interest" description="Disordered" evidence="11">
    <location>
        <begin position="1"/>
        <end position="25"/>
    </location>
</feature>
<comment type="subunit">
    <text evidence="3 10">Component of the Mediator complex.</text>
</comment>
<dbReference type="OrthoDB" id="10253553at2759"/>
<evidence type="ECO:0000256" key="4">
    <source>
        <dbReference type="ARBA" id="ARBA00020631"/>
    </source>
</evidence>
<dbReference type="SUPFAM" id="SSF140718">
    <property type="entry name" value="Mediator hinge subcomplex-like"/>
    <property type="match status" value="1"/>
</dbReference>
<dbReference type="InterPro" id="IPR037212">
    <property type="entry name" value="Med7/Med21-like"/>
</dbReference>
<dbReference type="Pfam" id="PF05983">
    <property type="entry name" value="Med7"/>
    <property type="match status" value="1"/>
</dbReference>
<evidence type="ECO:0000256" key="5">
    <source>
        <dbReference type="ARBA" id="ARBA00023015"/>
    </source>
</evidence>
<feature type="compositionally biased region" description="Basic and acidic residues" evidence="11">
    <location>
        <begin position="228"/>
        <end position="241"/>
    </location>
</feature>
<name>A0A6A5WLI7_9PLEO</name>
<evidence type="ECO:0000313" key="13">
    <source>
        <dbReference type="Proteomes" id="UP000799779"/>
    </source>
</evidence>
<gene>
    <name evidence="12" type="ORF">P154DRAFT_577851</name>
</gene>
<evidence type="ECO:0000256" key="3">
    <source>
        <dbReference type="ARBA" id="ARBA00011837"/>
    </source>
</evidence>
<protein>
    <recommendedName>
        <fullName evidence="4 10">Mediator of RNA polymerase II transcription subunit 7</fullName>
    </recommendedName>
</protein>
<evidence type="ECO:0000256" key="7">
    <source>
        <dbReference type="ARBA" id="ARBA00023163"/>
    </source>
</evidence>
<evidence type="ECO:0000256" key="11">
    <source>
        <dbReference type="SAM" id="MobiDB-lite"/>
    </source>
</evidence>
<evidence type="ECO:0000256" key="9">
    <source>
        <dbReference type="ARBA" id="ARBA00025687"/>
    </source>
</evidence>
<evidence type="ECO:0000256" key="2">
    <source>
        <dbReference type="ARBA" id="ARBA00009994"/>
    </source>
</evidence>
<dbReference type="GO" id="GO:0016592">
    <property type="term" value="C:mediator complex"/>
    <property type="evidence" value="ECO:0007669"/>
    <property type="project" value="InterPro"/>
</dbReference>
<evidence type="ECO:0000256" key="10">
    <source>
        <dbReference type="RuleBase" id="RU364060"/>
    </source>
</evidence>
<sequence length="256" mass="29139">MAQQEEEPGAIAFFPDPPPFYRNFTSENRDRLQEFKTSAAISDGAPLSVSQLLSLPTELRFLVPPEPPVGDEQYRVFNHPTKLNQHAPTLKDWNIDQLYPSPPSPKDGEDPASQSGWTLDRQTYLRRMVRSILVNFVELLGIVAADSTSPDVADKMKNIETIASNMHQLINEYRPHQARETLINIMEEQLEKKRAEVEGIKRMKAKVDGTFAEFRKNAPERGGLGMTDGDRERVSEEERRTAGQRMMWQVMDEVLG</sequence>
<reference evidence="12" key="1">
    <citation type="journal article" date="2020" name="Stud. Mycol.">
        <title>101 Dothideomycetes genomes: a test case for predicting lifestyles and emergence of pathogens.</title>
        <authorList>
            <person name="Haridas S."/>
            <person name="Albert R."/>
            <person name="Binder M."/>
            <person name="Bloem J."/>
            <person name="Labutti K."/>
            <person name="Salamov A."/>
            <person name="Andreopoulos B."/>
            <person name="Baker S."/>
            <person name="Barry K."/>
            <person name="Bills G."/>
            <person name="Bluhm B."/>
            <person name="Cannon C."/>
            <person name="Castanera R."/>
            <person name="Culley D."/>
            <person name="Daum C."/>
            <person name="Ezra D."/>
            <person name="Gonzalez J."/>
            <person name="Henrissat B."/>
            <person name="Kuo A."/>
            <person name="Liang C."/>
            <person name="Lipzen A."/>
            <person name="Lutzoni F."/>
            <person name="Magnuson J."/>
            <person name="Mondo S."/>
            <person name="Nolan M."/>
            <person name="Ohm R."/>
            <person name="Pangilinan J."/>
            <person name="Park H.-J."/>
            <person name="Ramirez L."/>
            <person name="Alfaro M."/>
            <person name="Sun H."/>
            <person name="Tritt A."/>
            <person name="Yoshinaga Y."/>
            <person name="Zwiers L.-H."/>
            <person name="Turgeon B."/>
            <person name="Goodwin S."/>
            <person name="Spatafora J."/>
            <person name="Crous P."/>
            <person name="Grigoriev I."/>
        </authorList>
    </citation>
    <scope>NUCLEOTIDE SEQUENCE</scope>
    <source>
        <strain evidence="12">CBS 123094</strain>
    </source>
</reference>
<keyword evidence="8 10" id="KW-0539">Nucleus</keyword>
<evidence type="ECO:0000256" key="6">
    <source>
        <dbReference type="ARBA" id="ARBA00023159"/>
    </source>
</evidence>
<keyword evidence="5 10" id="KW-0805">Transcription regulation</keyword>
<proteinExistence type="inferred from homology"/>
<organism evidence="12 13">
    <name type="scientific">Amniculicola lignicola CBS 123094</name>
    <dbReference type="NCBI Taxonomy" id="1392246"/>
    <lineage>
        <taxon>Eukaryota</taxon>
        <taxon>Fungi</taxon>
        <taxon>Dikarya</taxon>
        <taxon>Ascomycota</taxon>
        <taxon>Pezizomycotina</taxon>
        <taxon>Dothideomycetes</taxon>
        <taxon>Pleosporomycetidae</taxon>
        <taxon>Pleosporales</taxon>
        <taxon>Amniculicolaceae</taxon>
        <taxon>Amniculicola</taxon>
    </lineage>
</organism>
<keyword evidence="7 10" id="KW-0804">Transcription</keyword>
<dbReference type="PANTHER" id="PTHR21428">
    <property type="entry name" value="MEDIATOR OF RNA POLYMERASE II TRANSCRIPTION SUBUNIT 7"/>
    <property type="match status" value="1"/>
</dbReference>
<feature type="region of interest" description="Disordered" evidence="11">
    <location>
        <begin position="218"/>
        <end position="243"/>
    </location>
</feature>
<accession>A0A6A5WLI7</accession>
<evidence type="ECO:0000256" key="1">
    <source>
        <dbReference type="ARBA" id="ARBA00004123"/>
    </source>
</evidence>
<dbReference type="GO" id="GO:0006357">
    <property type="term" value="P:regulation of transcription by RNA polymerase II"/>
    <property type="evidence" value="ECO:0007669"/>
    <property type="project" value="InterPro"/>
</dbReference>
<evidence type="ECO:0000256" key="8">
    <source>
        <dbReference type="ARBA" id="ARBA00023242"/>
    </source>
</evidence>
<keyword evidence="6 10" id="KW-0010">Activator</keyword>
<keyword evidence="13" id="KW-1185">Reference proteome</keyword>
<dbReference type="Proteomes" id="UP000799779">
    <property type="component" value="Unassembled WGS sequence"/>
</dbReference>
<dbReference type="GO" id="GO:0003712">
    <property type="term" value="F:transcription coregulator activity"/>
    <property type="evidence" value="ECO:0007669"/>
    <property type="project" value="InterPro"/>
</dbReference>
<dbReference type="Gene3D" id="6.10.140.200">
    <property type="match status" value="1"/>
</dbReference>
<dbReference type="AlphaFoldDB" id="A0A6A5WLI7"/>
<dbReference type="EMBL" id="ML977603">
    <property type="protein sequence ID" value="KAF1998506.1"/>
    <property type="molecule type" value="Genomic_DNA"/>
</dbReference>
<dbReference type="Gene3D" id="6.10.140.1520">
    <property type="match status" value="1"/>
</dbReference>